<feature type="transmembrane region" description="Helical" evidence="7">
    <location>
        <begin position="214"/>
        <end position="235"/>
    </location>
</feature>
<feature type="transmembrane region" description="Helical" evidence="7">
    <location>
        <begin position="411"/>
        <end position="431"/>
    </location>
</feature>
<comment type="caution">
    <text evidence="9">The sequence shown here is derived from an EMBL/GenBank/DDBJ whole genome shotgun (WGS) entry which is preliminary data.</text>
</comment>
<dbReference type="GO" id="GO:0022857">
    <property type="term" value="F:transmembrane transporter activity"/>
    <property type="evidence" value="ECO:0007669"/>
    <property type="project" value="InterPro"/>
</dbReference>
<dbReference type="GO" id="GO:0016020">
    <property type="term" value="C:membrane"/>
    <property type="evidence" value="ECO:0007669"/>
    <property type="project" value="UniProtKB-SubCell"/>
</dbReference>
<gene>
    <name evidence="9" type="ORF">H2204_011436</name>
</gene>
<dbReference type="SUPFAM" id="SSF103473">
    <property type="entry name" value="MFS general substrate transporter"/>
    <property type="match status" value="1"/>
</dbReference>
<comment type="subcellular location">
    <subcellularLocation>
        <location evidence="1">Membrane</location>
        <topology evidence="1">Multi-pass membrane protein</topology>
    </subcellularLocation>
</comment>
<feature type="transmembrane region" description="Helical" evidence="7">
    <location>
        <begin position="123"/>
        <end position="147"/>
    </location>
</feature>
<keyword evidence="3 7" id="KW-0812">Transmembrane</keyword>
<dbReference type="Gene3D" id="1.20.1250.20">
    <property type="entry name" value="MFS general substrate transporter like domains"/>
    <property type="match status" value="2"/>
</dbReference>
<evidence type="ECO:0000259" key="8">
    <source>
        <dbReference type="PROSITE" id="PS50850"/>
    </source>
</evidence>
<evidence type="ECO:0000313" key="9">
    <source>
        <dbReference type="EMBL" id="KAJ9622827.1"/>
    </source>
</evidence>
<protein>
    <recommendedName>
        <fullName evidence="8">Major facilitator superfamily (MFS) profile domain-containing protein</fullName>
    </recommendedName>
</protein>
<keyword evidence="10" id="KW-1185">Reference proteome</keyword>
<dbReference type="Proteomes" id="UP001172681">
    <property type="component" value="Unassembled WGS sequence"/>
</dbReference>
<evidence type="ECO:0000313" key="10">
    <source>
        <dbReference type="Proteomes" id="UP001172681"/>
    </source>
</evidence>
<feature type="transmembrane region" description="Helical" evidence="7">
    <location>
        <begin position="379"/>
        <end position="399"/>
    </location>
</feature>
<reference evidence="9" key="1">
    <citation type="submission" date="2022-10" db="EMBL/GenBank/DDBJ databases">
        <title>Culturing micro-colonial fungi from biological soil crusts in the Mojave desert and describing Neophaeococcomyces mojavensis, and introducing the new genera and species Taxawa tesnikishii.</title>
        <authorList>
            <person name="Kurbessoian T."/>
            <person name="Stajich J.E."/>
        </authorList>
    </citation>
    <scope>NUCLEOTIDE SEQUENCE</scope>
    <source>
        <strain evidence="9">TK_35</strain>
    </source>
</reference>
<feature type="transmembrane region" description="Helical" evidence="7">
    <location>
        <begin position="185"/>
        <end position="208"/>
    </location>
</feature>
<keyword evidence="2" id="KW-0813">Transport</keyword>
<feature type="transmembrane region" description="Helical" evidence="7">
    <location>
        <begin position="349"/>
        <end position="367"/>
    </location>
</feature>
<keyword evidence="5 7" id="KW-0472">Membrane</keyword>
<dbReference type="AlphaFoldDB" id="A0AA39CT79"/>
<dbReference type="PANTHER" id="PTHR43791:SF103">
    <property type="entry name" value="MAJOR FACILITATOR SUPERFAMILY (MFS) PROFILE DOMAIN-CONTAINING PROTEIN-RELATED"/>
    <property type="match status" value="1"/>
</dbReference>
<evidence type="ECO:0000256" key="1">
    <source>
        <dbReference type="ARBA" id="ARBA00004141"/>
    </source>
</evidence>
<feature type="domain" description="Major facilitator superfamily (MFS) profile" evidence="8">
    <location>
        <begin position="56"/>
        <end position="465"/>
    </location>
</feature>
<sequence length="515" mass="57661">MASQVLDLSVVKDDLDIERVQSLRAGEITIERKASPVTNVDAARELSVLRRIDTFLMPLLVTSYMLQFMDKVSLGNASIMGLLPDLHLVGQDYSWVSGVFYFGYLAASYPVSFILVRYPLGKSLAIAMFIWGIILLCHAATSSFAGIMVTRTLLGVFESVVSPGFTLITSIWYKPSEHALRHGFWYAGNSMGACIGTLIAFGCAHIHHKGGLAAWRYLFIILGALTVVWGAVLSWRLPDEPLKAKFLNELDRQVAHNRAQSKTKTTKTNKWVYAQFIETLRDPKTWFLFLLEGTSTLTNGIVTNFTSIILSSFGFSTLTTLLLNMPVYGFQFISIMVSSFLARRFRRSRIIIIICGSLIALFGAIIIMKLPYSNKGGRFVGLMMLMASTNGFSLTLSLISSNVGGFTKRSTTNAIFFIAYCAGNIAGPQLYKAKEKPKYTTAFTSIMAVSAFDIVLLFLFRCYLDWMNKKRDREQGIHIDPEIRGVDDVDESRIHPSTEGEDLTDWQNQRFRYVL</sequence>
<keyword evidence="4 7" id="KW-1133">Transmembrane helix</keyword>
<dbReference type="FunFam" id="1.20.1250.20:FF:000064">
    <property type="entry name" value="MFS allantoate transporter"/>
    <property type="match status" value="1"/>
</dbReference>
<evidence type="ECO:0000256" key="7">
    <source>
        <dbReference type="SAM" id="Phobius"/>
    </source>
</evidence>
<evidence type="ECO:0000256" key="2">
    <source>
        <dbReference type="ARBA" id="ARBA00022448"/>
    </source>
</evidence>
<dbReference type="InterPro" id="IPR020846">
    <property type="entry name" value="MFS_dom"/>
</dbReference>
<feature type="transmembrane region" description="Helical" evidence="7">
    <location>
        <begin position="94"/>
        <end position="116"/>
    </location>
</feature>
<dbReference type="PANTHER" id="PTHR43791">
    <property type="entry name" value="PERMEASE-RELATED"/>
    <property type="match status" value="1"/>
</dbReference>
<evidence type="ECO:0000256" key="6">
    <source>
        <dbReference type="ARBA" id="ARBA00037968"/>
    </source>
</evidence>
<evidence type="ECO:0000256" key="5">
    <source>
        <dbReference type="ARBA" id="ARBA00023136"/>
    </source>
</evidence>
<comment type="similarity">
    <text evidence="6">Belongs to the major facilitator superfamily. Allantoate permease family.</text>
</comment>
<accession>A0AA39CT79</accession>
<proteinExistence type="inferred from homology"/>
<dbReference type="InterPro" id="IPR011701">
    <property type="entry name" value="MFS"/>
</dbReference>
<name>A0AA39CT79_9EURO</name>
<dbReference type="EMBL" id="JAPDRN010000105">
    <property type="protein sequence ID" value="KAJ9622827.1"/>
    <property type="molecule type" value="Genomic_DNA"/>
</dbReference>
<feature type="transmembrane region" description="Helical" evidence="7">
    <location>
        <begin position="153"/>
        <end position="173"/>
    </location>
</feature>
<dbReference type="Pfam" id="PF07690">
    <property type="entry name" value="MFS_1"/>
    <property type="match status" value="1"/>
</dbReference>
<dbReference type="InterPro" id="IPR036259">
    <property type="entry name" value="MFS_trans_sf"/>
</dbReference>
<evidence type="ECO:0000256" key="3">
    <source>
        <dbReference type="ARBA" id="ARBA00022692"/>
    </source>
</evidence>
<evidence type="ECO:0000256" key="4">
    <source>
        <dbReference type="ARBA" id="ARBA00022989"/>
    </source>
</evidence>
<dbReference type="PROSITE" id="PS50850">
    <property type="entry name" value="MFS"/>
    <property type="match status" value="1"/>
</dbReference>
<organism evidence="9 10">
    <name type="scientific">Knufia peltigerae</name>
    <dbReference type="NCBI Taxonomy" id="1002370"/>
    <lineage>
        <taxon>Eukaryota</taxon>
        <taxon>Fungi</taxon>
        <taxon>Dikarya</taxon>
        <taxon>Ascomycota</taxon>
        <taxon>Pezizomycotina</taxon>
        <taxon>Eurotiomycetes</taxon>
        <taxon>Chaetothyriomycetidae</taxon>
        <taxon>Chaetothyriales</taxon>
        <taxon>Trichomeriaceae</taxon>
        <taxon>Knufia</taxon>
    </lineage>
</organism>
<feature type="transmembrane region" description="Helical" evidence="7">
    <location>
        <begin position="443"/>
        <end position="464"/>
    </location>
</feature>